<proteinExistence type="predicted"/>
<dbReference type="PROSITE" id="PS51257">
    <property type="entry name" value="PROKAR_LIPOPROTEIN"/>
    <property type="match status" value="1"/>
</dbReference>
<evidence type="ECO:0000256" key="2">
    <source>
        <dbReference type="SAM" id="SignalP"/>
    </source>
</evidence>
<dbReference type="AlphaFoldDB" id="W7J4S5"/>
<feature type="signal peptide" evidence="2">
    <location>
        <begin position="1"/>
        <end position="23"/>
    </location>
</feature>
<dbReference type="EMBL" id="AYXG01000131">
    <property type="protein sequence ID" value="EWC61069.1"/>
    <property type="molecule type" value="Genomic_DNA"/>
</dbReference>
<dbReference type="RefSeq" id="WP_052021301.1">
    <property type="nucleotide sequence ID" value="NZ_AYXG01000131.1"/>
</dbReference>
<feature type="chain" id="PRO_5038368029" evidence="2">
    <location>
        <begin position="24"/>
        <end position="396"/>
    </location>
</feature>
<keyword evidence="2" id="KW-0732">Signal</keyword>
<sequence>MRLIRLPVVVLAIALAAACGTGAAPPPPTAPAAPAPRWVAASPGVPPDRLTSLQGGAGWDRGFVLAGHHLVPAAPNSRGQVNDLVSDVFTSPDGGTWSPVVLDGVRQLGHRTPVAGYRNTVHVLGATTSGAAVWRSEDGVSWSAHPLAGSEPGEALSAVAAGPRGVVVVGFDRPMAVLDSDRVDNRDHNGLRVWHSTDGKTFSGPDAVDTPDLRSGYLPDVTATADGFTIFGVTGDSSGDTTVLSSTDGTGWTADDPGPLRGRVLSLTRKDDLTVLFTDPTTTGDPRPTAWRRGTGDWTASHDVTVGVLPDANVDEPEAQHVRQVATWRGWLIATGSSGDGGGVWLSSDAARWERVPVKQNGFDAAGSLSVFTNDSTALVAGDAVDGGPLRIWTTA</sequence>
<gene>
    <name evidence="3" type="ORF">UO65_3640</name>
</gene>
<organism evidence="3 4">
    <name type="scientific">Actinokineospora spheciospongiae</name>
    <dbReference type="NCBI Taxonomy" id="909613"/>
    <lineage>
        <taxon>Bacteria</taxon>
        <taxon>Bacillati</taxon>
        <taxon>Actinomycetota</taxon>
        <taxon>Actinomycetes</taxon>
        <taxon>Pseudonocardiales</taxon>
        <taxon>Pseudonocardiaceae</taxon>
        <taxon>Actinokineospora</taxon>
    </lineage>
</organism>
<evidence type="ECO:0000313" key="3">
    <source>
        <dbReference type="EMBL" id="EWC61069.1"/>
    </source>
</evidence>
<comment type="caution">
    <text evidence="3">The sequence shown here is derived from an EMBL/GenBank/DDBJ whole genome shotgun (WGS) entry which is preliminary data.</text>
</comment>
<dbReference type="STRING" id="909613.UO65_3640"/>
<feature type="region of interest" description="Disordered" evidence="1">
    <location>
        <begin position="23"/>
        <end position="45"/>
    </location>
</feature>
<reference evidence="3 4" key="1">
    <citation type="journal article" date="2014" name="Genome Announc.">
        <title>Draft Genome Sequence of the Antitrypanosomally Active Sponge-Associated Bacterium Actinokineospora sp. Strain EG49.</title>
        <authorList>
            <person name="Harjes J."/>
            <person name="Ryu T."/>
            <person name="Abdelmohsen U.R."/>
            <person name="Moitinho-Silva L."/>
            <person name="Horn H."/>
            <person name="Ravasi T."/>
            <person name="Hentschel U."/>
        </authorList>
    </citation>
    <scope>NUCLEOTIDE SEQUENCE [LARGE SCALE GENOMIC DNA]</scope>
    <source>
        <strain evidence="3 4">EG49</strain>
    </source>
</reference>
<dbReference type="eggNOG" id="ENOG503224G">
    <property type="taxonomic scope" value="Bacteria"/>
</dbReference>
<protein>
    <submittedName>
        <fullName evidence="3">Fibroin</fullName>
    </submittedName>
</protein>
<dbReference type="Proteomes" id="UP000019277">
    <property type="component" value="Unassembled WGS sequence"/>
</dbReference>
<accession>W7J4S5</accession>
<evidence type="ECO:0000256" key="1">
    <source>
        <dbReference type="SAM" id="MobiDB-lite"/>
    </source>
</evidence>
<feature type="compositionally biased region" description="Pro residues" evidence="1">
    <location>
        <begin position="24"/>
        <end position="34"/>
    </location>
</feature>
<dbReference type="SUPFAM" id="SSF50939">
    <property type="entry name" value="Sialidases"/>
    <property type="match status" value="1"/>
</dbReference>
<keyword evidence="4" id="KW-1185">Reference proteome</keyword>
<dbReference type="OrthoDB" id="4894058at2"/>
<dbReference type="InterPro" id="IPR036278">
    <property type="entry name" value="Sialidase_sf"/>
</dbReference>
<evidence type="ECO:0000313" key="4">
    <source>
        <dbReference type="Proteomes" id="UP000019277"/>
    </source>
</evidence>
<name>W7J4S5_9PSEU</name>